<comment type="catalytic activity">
    <reaction evidence="1 18">
        <text>a 1,2-diacyl-sn-glycero-3-phosphate + CTP + H(+) = a CDP-1,2-diacyl-sn-glycerol + diphosphate</text>
        <dbReference type="Rhea" id="RHEA:16229"/>
        <dbReference type="ChEBI" id="CHEBI:15378"/>
        <dbReference type="ChEBI" id="CHEBI:33019"/>
        <dbReference type="ChEBI" id="CHEBI:37563"/>
        <dbReference type="ChEBI" id="CHEBI:58332"/>
        <dbReference type="ChEBI" id="CHEBI:58608"/>
        <dbReference type="EC" id="2.7.7.41"/>
    </reaction>
</comment>
<keyword evidence="8" id="KW-1003">Cell membrane</keyword>
<evidence type="ECO:0000256" key="16">
    <source>
        <dbReference type="ARBA" id="ARBA00023209"/>
    </source>
</evidence>
<evidence type="ECO:0000256" key="11">
    <source>
        <dbReference type="ARBA" id="ARBA00022692"/>
    </source>
</evidence>
<reference evidence="20 21" key="1">
    <citation type="submission" date="2016-10" db="EMBL/GenBank/DDBJ databases">
        <authorList>
            <person name="Varghese N."/>
            <person name="Submissions S."/>
        </authorList>
    </citation>
    <scope>NUCLEOTIDE SEQUENCE [LARGE SCALE GENOMIC DNA]</scope>
    <source>
        <strain evidence="20 21">DSM 29073</strain>
    </source>
</reference>
<dbReference type="InterPro" id="IPR000374">
    <property type="entry name" value="PC_trans"/>
</dbReference>
<keyword evidence="21" id="KW-1185">Reference proteome</keyword>
<comment type="pathway">
    <text evidence="3 18">Phospholipid metabolism; CDP-diacylglycerol biosynthesis; CDP-diacylglycerol from sn-glycerol 3-phosphate: step 3/3.</text>
</comment>
<dbReference type="GO" id="GO:0016024">
    <property type="term" value="P:CDP-diacylglycerol biosynthetic process"/>
    <property type="evidence" value="ECO:0007669"/>
    <property type="project" value="UniProtKB-UniPathway"/>
</dbReference>
<dbReference type="AlphaFoldDB" id="A0A8G2BXI6"/>
<comment type="pathway">
    <text evidence="4">Lipid metabolism.</text>
</comment>
<evidence type="ECO:0000256" key="10">
    <source>
        <dbReference type="ARBA" id="ARBA00022679"/>
    </source>
</evidence>
<evidence type="ECO:0000256" key="15">
    <source>
        <dbReference type="ARBA" id="ARBA00023136"/>
    </source>
</evidence>
<evidence type="ECO:0000256" key="2">
    <source>
        <dbReference type="ARBA" id="ARBA00004651"/>
    </source>
</evidence>
<comment type="subcellular location">
    <subcellularLocation>
        <location evidence="2">Cell membrane</location>
        <topology evidence="2">Multi-pass membrane protein</topology>
    </subcellularLocation>
</comment>
<feature type="transmembrane region" description="Helical" evidence="19">
    <location>
        <begin position="169"/>
        <end position="188"/>
    </location>
</feature>
<sequence>MLGAICFHPILFLVIFTLITALSLWEFYGLMDHYENTTIQRVISSIGGAYLFIGTFMFANGLADRNIFLPYLLFLMYTLIAELYHKAPNPINNWAFTLLAQVYCAGTFSMLNFITSIPNTPGEIVFTPLYALAIFVFIWLNDTGAYLVGSRIGKRRLFERISPKKSWEGFFGGLVVVLAASQVFAWYAPGISRYNWLGLSFSIVLFGTWGDLIESLLKRTLGVKDSGKLLPGHGGMLDRFDSVMMAIPASYIYIELFIRN</sequence>
<dbReference type="GO" id="GO:0004605">
    <property type="term" value="F:phosphatidate cytidylyltransferase activity"/>
    <property type="evidence" value="ECO:0007669"/>
    <property type="project" value="UniProtKB-EC"/>
</dbReference>
<evidence type="ECO:0000256" key="13">
    <source>
        <dbReference type="ARBA" id="ARBA00022989"/>
    </source>
</evidence>
<feature type="transmembrane region" description="Helical" evidence="19">
    <location>
        <begin position="67"/>
        <end position="84"/>
    </location>
</feature>
<keyword evidence="12 18" id="KW-0548">Nucleotidyltransferase</keyword>
<comment type="similarity">
    <text evidence="5 18">Belongs to the CDS family.</text>
</comment>
<comment type="caution">
    <text evidence="20">The sequence shown here is derived from an EMBL/GenBank/DDBJ whole genome shotgun (WGS) entry which is preliminary data.</text>
</comment>
<dbReference type="GO" id="GO:0005886">
    <property type="term" value="C:plasma membrane"/>
    <property type="evidence" value="ECO:0007669"/>
    <property type="project" value="UniProtKB-SubCell"/>
</dbReference>
<evidence type="ECO:0000256" key="14">
    <source>
        <dbReference type="ARBA" id="ARBA00023098"/>
    </source>
</evidence>
<evidence type="ECO:0000256" key="18">
    <source>
        <dbReference type="RuleBase" id="RU003938"/>
    </source>
</evidence>
<evidence type="ECO:0000256" key="5">
    <source>
        <dbReference type="ARBA" id="ARBA00010185"/>
    </source>
</evidence>
<dbReference type="UniPathway" id="UPA00557">
    <property type="reaction ID" value="UER00614"/>
</dbReference>
<dbReference type="PANTHER" id="PTHR46382:SF1">
    <property type="entry name" value="PHOSPHATIDATE CYTIDYLYLTRANSFERASE"/>
    <property type="match status" value="1"/>
</dbReference>
<protein>
    <recommendedName>
        <fullName evidence="7 18">Phosphatidate cytidylyltransferase</fullName>
        <ecNumber evidence="6 18">2.7.7.41</ecNumber>
    </recommendedName>
</protein>
<feature type="transmembrane region" description="Helical" evidence="19">
    <location>
        <begin position="194"/>
        <end position="213"/>
    </location>
</feature>
<dbReference type="PROSITE" id="PS01315">
    <property type="entry name" value="CDS"/>
    <property type="match status" value="1"/>
</dbReference>
<gene>
    <name evidence="20" type="ORF">SAMN05444001_11361</name>
</gene>
<keyword evidence="11 18" id="KW-0812">Transmembrane</keyword>
<feature type="transmembrane region" description="Helical" evidence="19">
    <location>
        <begin position="42"/>
        <end position="61"/>
    </location>
</feature>
<name>A0A8G2BXI6_9BACT</name>
<dbReference type="EMBL" id="FNVS01000013">
    <property type="protein sequence ID" value="SEG05254.1"/>
    <property type="molecule type" value="Genomic_DNA"/>
</dbReference>
<evidence type="ECO:0000256" key="9">
    <source>
        <dbReference type="ARBA" id="ARBA00022516"/>
    </source>
</evidence>
<dbReference type="Pfam" id="PF01148">
    <property type="entry name" value="CTP_transf_1"/>
    <property type="match status" value="1"/>
</dbReference>
<evidence type="ECO:0000256" key="3">
    <source>
        <dbReference type="ARBA" id="ARBA00005119"/>
    </source>
</evidence>
<evidence type="ECO:0000256" key="7">
    <source>
        <dbReference type="ARBA" id="ARBA00019373"/>
    </source>
</evidence>
<keyword evidence="10 18" id="KW-0808">Transferase</keyword>
<evidence type="ECO:0000256" key="1">
    <source>
        <dbReference type="ARBA" id="ARBA00001698"/>
    </source>
</evidence>
<evidence type="ECO:0000256" key="17">
    <source>
        <dbReference type="ARBA" id="ARBA00023264"/>
    </source>
</evidence>
<keyword evidence="16" id="KW-0594">Phospholipid biosynthesis</keyword>
<keyword evidence="17" id="KW-1208">Phospholipid metabolism</keyword>
<evidence type="ECO:0000256" key="19">
    <source>
        <dbReference type="SAM" id="Phobius"/>
    </source>
</evidence>
<evidence type="ECO:0000313" key="20">
    <source>
        <dbReference type="EMBL" id="SEG05254.1"/>
    </source>
</evidence>
<keyword evidence="9" id="KW-0444">Lipid biosynthesis</keyword>
<feature type="transmembrane region" description="Helical" evidence="19">
    <location>
        <begin position="96"/>
        <end position="117"/>
    </location>
</feature>
<organism evidence="20 21">
    <name type="scientific">Parabacteroides chinchillae</name>
    <dbReference type="NCBI Taxonomy" id="871327"/>
    <lineage>
        <taxon>Bacteria</taxon>
        <taxon>Pseudomonadati</taxon>
        <taxon>Bacteroidota</taxon>
        <taxon>Bacteroidia</taxon>
        <taxon>Bacteroidales</taxon>
        <taxon>Tannerellaceae</taxon>
        <taxon>Parabacteroides</taxon>
    </lineage>
</organism>
<dbReference type="EC" id="2.7.7.41" evidence="6 18"/>
<evidence type="ECO:0000256" key="8">
    <source>
        <dbReference type="ARBA" id="ARBA00022475"/>
    </source>
</evidence>
<dbReference type="PANTHER" id="PTHR46382">
    <property type="entry name" value="PHOSPHATIDATE CYTIDYLYLTRANSFERASE"/>
    <property type="match status" value="1"/>
</dbReference>
<evidence type="ECO:0000256" key="12">
    <source>
        <dbReference type="ARBA" id="ARBA00022695"/>
    </source>
</evidence>
<evidence type="ECO:0000313" key="21">
    <source>
        <dbReference type="Proteomes" id="UP000236725"/>
    </source>
</evidence>
<evidence type="ECO:0000256" key="6">
    <source>
        <dbReference type="ARBA" id="ARBA00012487"/>
    </source>
</evidence>
<proteinExistence type="inferred from homology"/>
<keyword evidence="15 19" id="KW-0472">Membrane</keyword>
<feature type="transmembrane region" description="Helical" evidence="19">
    <location>
        <begin position="129"/>
        <end position="148"/>
    </location>
</feature>
<evidence type="ECO:0000256" key="4">
    <source>
        <dbReference type="ARBA" id="ARBA00005189"/>
    </source>
</evidence>
<feature type="transmembrane region" description="Helical" evidence="19">
    <location>
        <begin position="6"/>
        <end position="30"/>
    </location>
</feature>
<keyword evidence="13 19" id="KW-1133">Transmembrane helix</keyword>
<dbReference type="Proteomes" id="UP000236725">
    <property type="component" value="Unassembled WGS sequence"/>
</dbReference>
<keyword evidence="14" id="KW-0443">Lipid metabolism</keyword>
<accession>A0A8G2BXI6</accession>